<dbReference type="EMBL" id="AAIYJF010000014">
    <property type="protein sequence ID" value="ECJ4378955.1"/>
    <property type="molecule type" value="Genomic_DNA"/>
</dbReference>
<dbReference type="AlphaFoldDB" id="A0A3T3L2N8"/>
<organism evidence="1">
    <name type="scientific">Salmonella diarizonae</name>
    <dbReference type="NCBI Taxonomy" id="59204"/>
    <lineage>
        <taxon>Bacteria</taxon>
        <taxon>Pseudomonadati</taxon>
        <taxon>Pseudomonadota</taxon>
        <taxon>Gammaproteobacteria</taxon>
        <taxon>Enterobacterales</taxon>
        <taxon>Enterobacteriaceae</taxon>
        <taxon>Salmonella</taxon>
    </lineage>
</organism>
<dbReference type="Proteomes" id="UP000839781">
    <property type="component" value="Unassembled WGS sequence"/>
</dbReference>
<reference evidence="1" key="1">
    <citation type="submission" date="2018-05" db="EMBL/GenBank/DDBJ databases">
        <authorList>
            <person name="Ashton P.M."/>
            <person name="Dallman T."/>
            <person name="Nair S."/>
            <person name="De Pinna E."/>
            <person name="Peters T."/>
            <person name="Grant K."/>
        </authorList>
    </citation>
    <scope>NUCLEOTIDE SEQUENCE [LARGE SCALE GENOMIC DNA]</scope>
    <source>
        <strain evidence="1">474878</strain>
    </source>
</reference>
<gene>
    <name evidence="1" type="ORF">DLB95_17320</name>
</gene>
<comment type="caution">
    <text evidence="1">The sequence shown here is derived from an EMBL/GenBank/DDBJ whole genome shotgun (WGS) entry which is preliminary data.</text>
</comment>
<name>A0A3T3L2N8_SALDZ</name>
<accession>A0A3T3L2N8</accession>
<proteinExistence type="predicted"/>
<evidence type="ECO:0000313" key="1">
    <source>
        <dbReference type="EMBL" id="ECJ4378955.1"/>
    </source>
</evidence>
<sequence>MKKAHTLPHQSRVIICGVVNIYPFRRPDVKMTEKREDVNRKIMPKNEEYSANMNFLHVTPRH</sequence>
<protein>
    <submittedName>
        <fullName evidence="1">Uncharacterized protein</fullName>
    </submittedName>
</protein>